<organism evidence="1 2">
    <name type="scientific">Craurococcus roseus</name>
    <dbReference type="NCBI Taxonomy" id="77585"/>
    <lineage>
        <taxon>Bacteria</taxon>
        <taxon>Pseudomonadati</taxon>
        <taxon>Pseudomonadota</taxon>
        <taxon>Alphaproteobacteria</taxon>
        <taxon>Acetobacterales</taxon>
        <taxon>Acetobacteraceae</taxon>
        <taxon>Craurococcus</taxon>
    </lineage>
</organism>
<comment type="caution">
    <text evidence="1">The sequence shown here is derived from an EMBL/GenBank/DDBJ whole genome shotgun (WGS) entry which is preliminary data.</text>
</comment>
<sequence length="229" mass="25116">MGNLRFVVGKPAVRQSSSWKLWSQGDDIYLLQRGVFSRVMKFSFHKSGRCRWAEIAERPDGSDRCIQKWERDPVPPAGMGSGCRLVSIAFPANHLSAPSPSDSGKLHWIDPAPPGMATMIEVILTAEDKNTASELLASGGERRLIHHEPLRSGLNLFMTSAVFACGPVEINMPGNPRMPGQVFGDLAFPDEDIFGTGRPIRALITRGDEVPPTVWELGGHRAEGFAARR</sequence>
<evidence type="ECO:0000313" key="1">
    <source>
        <dbReference type="EMBL" id="GAA0581649.1"/>
    </source>
</evidence>
<dbReference type="EMBL" id="BAAAFZ010000024">
    <property type="protein sequence ID" value="GAA0581649.1"/>
    <property type="molecule type" value="Genomic_DNA"/>
</dbReference>
<proteinExistence type="predicted"/>
<dbReference type="Proteomes" id="UP001501588">
    <property type="component" value="Unassembled WGS sequence"/>
</dbReference>
<protein>
    <submittedName>
        <fullName evidence="1">Uncharacterized protein</fullName>
    </submittedName>
</protein>
<name>A0ABP3Q6Z0_9PROT</name>
<keyword evidence="2" id="KW-1185">Reference proteome</keyword>
<accession>A0ABP3Q6Z0</accession>
<gene>
    <name evidence="1" type="ORF">GCM10009416_20140</name>
</gene>
<reference evidence="2" key="1">
    <citation type="journal article" date="2019" name="Int. J. Syst. Evol. Microbiol.">
        <title>The Global Catalogue of Microorganisms (GCM) 10K type strain sequencing project: providing services to taxonomists for standard genome sequencing and annotation.</title>
        <authorList>
            <consortium name="The Broad Institute Genomics Platform"/>
            <consortium name="The Broad Institute Genome Sequencing Center for Infectious Disease"/>
            <person name="Wu L."/>
            <person name="Ma J."/>
        </authorList>
    </citation>
    <scope>NUCLEOTIDE SEQUENCE [LARGE SCALE GENOMIC DNA]</scope>
    <source>
        <strain evidence="2">JCM 9933</strain>
    </source>
</reference>
<evidence type="ECO:0000313" key="2">
    <source>
        <dbReference type="Proteomes" id="UP001501588"/>
    </source>
</evidence>